<feature type="transmembrane region" description="Helical" evidence="1">
    <location>
        <begin position="67"/>
        <end position="87"/>
    </location>
</feature>
<gene>
    <name evidence="3" type="ORF">J2S14_000326</name>
</gene>
<evidence type="ECO:0000313" key="4">
    <source>
        <dbReference type="Proteomes" id="UP001232343"/>
    </source>
</evidence>
<dbReference type="Pfam" id="PF13273">
    <property type="entry name" value="DUF4064"/>
    <property type="match status" value="1"/>
</dbReference>
<dbReference type="EMBL" id="JAUSUO010000001">
    <property type="protein sequence ID" value="MDQ0341533.1"/>
    <property type="molecule type" value="Genomic_DNA"/>
</dbReference>
<feature type="domain" description="DUF4064" evidence="2">
    <location>
        <begin position="2"/>
        <end position="108"/>
    </location>
</feature>
<evidence type="ECO:0000256" key="1">
    <source>
        <dbReference type="SAM" id="Phobius"/>
    </source>
</evidence>
<comment type="caution">
    <text evidence="3">The sequence shown here is derived from an EMBL/GenBank/DDBJ whole genome shotgun (WGS) entry which is preliminary data.</text>
</comment>
<dbReference type="InterPro" id="IPR025273">
    <property type="entry name" value="DUF4064"/>
</dbReference>
<keyword evidence="4" id="KW-1185">Reference proteome</keyword>
<accession>A0ABU0CZG3</accession>
<feature type="transmembrane region" description="Helical" evidence="1">
    <location>
        <begin position="7"/>
        <end position="30"/>
    </location>
</feature>
<protein>
    <submittedName>
        <fullName evidence="3">Cytochrome bd-type quinol oxidase subunit 2</fullName>
    </submittedName>
</protein>
<proteinExistence type="predicted"/>
<evidence type="ECO:0000313" key="3">
    <source>
        <dbReference type="EMBL" id="MDQ0341533.1"/>
    </source>
</evidence>
<sequence>MKRTGEITLGIIGIILSALTALVGMFLMWVSRSDEIKSIVIDESLNDPSVNPEDIEMALGFLSGGGWALIIAAILGVILGIIGVIAIKGNKKPKLAGLMFIIGAVVVGVISFGFGFLPALLYLIGGIMCFARKPLLPNPNDGHIENL</sequence>
<keyword evidence="1" id="KW-0812">Transmembrane</keyword>
<feature type="transmembrane region" description="Helical" evidence="1">
    <location>
        <begin position="99"/>
        <end position="124"/>
    </location>
</feature>
<evidence type="ECO:0000259" key="2">
    <source>
        <dbReference type="Pfam" id="PF13273"/>
    </source>
</evidence>
<organism evidence="3 4">
    <name type="scientific">Lederbergia wuyishanensis</name>
    <dbReference type="NCBI Taxonomy" id="1347903"/>
    <lineage>
        <taxon>Bacteria</taxon>
        <taxon>Bacillati</taxon>
        <taxon>Bacillota</taxon>
        <taxon>Bacilli</taxon>
        <taxon>Bacillales</taxon>
        <taxon>Bacillaceae</taxon>
        <taxon>Lederbergia</taxon>
    </lineage>
</organism>
<name>A0ABU0CZG3_9BACI</name>
<keyword evidence="1" id="KW-0472">Membrane</keyword>
<reference evidence="3 4" key="1">
    <citation type="submission" date="2023-07" db="EMBL/GenBank/DDBJ databases">
        <title>Genomic Encyclopedia of Type Strains, Phase IV (KMG-IV): sequencing the most valuable type-strain genomes for metagenomic binning, comparative biology and taxonomic classification.</title>
        <authorList>
            <person name="Goeker M."/>
        </authorList>
    </citation>
    <scope>NUCLEOTIDE SEQUENCE [LARGE SCALE GENOMIC DNA]</scope>
    <source>
        <strain evidence="3 4">DSM 27848</strain>
    </source>
</reference>
<keyword evidence="1" id="KW-1133">Transmembrane helix</keyword>
<dbReference type="Proteomes" id="UP001232343">
    <property type="component" value="Unassembled WGS sequence"/>
</dbReference>
<dbReference type="RefSeq" id="WP_244679777.1">
    <property type="nucleotide sequence ID" value="NZ_JALIRM010000001.1"/>
</dbReference>